<dbReference type="InterPro" id="IPR036909">
    <property type="entry name" value="Cyt_c-like_dom_sf"/>
</dbReference>
<evidence type="ECO:0000256" key="3">
    <source>
        <dbReference type="ARBA" id="ARBA00023004"/>
    </source>
</evidence>
<feature type="domain" description="Cytochrome c" evidence="6">
    <location>
        <begin position="33"/>
        <end position="114"/>
    </location>
</feature>
<organism evidence="7 8">
    <name type="scientific">Hyphomicrobium facile</name>
    <dbReference type="NCBI Taxonomy" id="51670"/>
    <lineage>
        <taxon>Bacteria</taxon>
        <taxon>Pseudomonadati</taxon>
        <taxon>Pseudomonadota</taxon>
        <taxon>Alphaproteobacteria</taxon>
        <taxon>Hyphomicrobiales</taxon>
        <taxon>Hyphomicrobiaceae</taxon>
        <taxon>Hyphomicrobium</taxon>
    </lineage>
</organism>
<evidence type="ECO:0000313" key="8">
    <source>
        <dbReference type="Proteomes" id="UP000199423"/>
    </source>
</evidence>
<name>A0A1I7N2J2_9HYPH</name>
<evidence type="ECO:0000256" key="4">
    <source>
        <dbReference type="PROSITE-ProRule" id="PRU00433"/>
    </source>
</evidence>
<keyword evidence="5" id="KW-0732">Signal</keyword>
<keyword evidence="2 4" id="KW-0479">Metal-binding</keyword>
<dbReference type="Gene3D" id="1.10.760.10">
    <property type="entry name" value="Cytochrome c-like domain"/>
    <property type="match status" value="1"/>
</dbReference>
<evidence type="ECO:0000259" key="6">
    <source>
        <dbReference type="PROSITE" id="PS51007"/>
    </source>
</evidence>
<dbReference type="InterPro" id="IPR009056">
    <property type="entry name" value="Cyt_c-like_dom"/>
</dbReference>
<evidence type="ECO:0000256" key="1">
    <source>
        <dbReference type="ARBA" id="ARBA00022617"/>
    </source>
</evidence>
<feature type="signal peptide" evidence="5">
    <location>
        <begin position="1"/>
        <end position="26"/>
    </location>
</feature>
<keyword evidence="3 4" id="KW-0408">Iron</keyword>
<keyword evidence="1 4" id="KW-0349">Heme</keyword>
<protein>
    <submittedName>
        <fullName evidence="7">Cytochrome c, mono-and diheme variants</fullName>
    </submittedName>
</protein>
<evidence type="ECO:0000256" key="2">
    <source>
        <dbReference type="ARBA" id="ARBA00022723"/>
    </source>
</evidence>
<evidence type="ECO:0000256" key="5">
    <source>
        <dbReference type="SAM" id="SignalP"/>
    </source>
</evidence>
<reference evidence="8" key="1">
    <citation type="submission" date="2016-10" db="EMBL/GenBank/DDBJ databases">
        <authorList>
            <person name="Varghese N."/>
            <person name="Submissions S."/>
        </authorList>
    </citation>
    <scope>NUCLEOTIDE SEQUENCE [LARGE SCALE GENOMIC DNA]</scope>
    <source>
        <strain evidence="8">DSM 1565</strain>
    </source>
</reference>
<accession>A0A1I7N2J2</accession>
<dbReference type="GO" id="GO:0009055">
    <property type="term" value="F:electron transfer activity"/>
    <property type="evidence" value="ECO:0007669"/>
    <property type="project" value="InterPro"/>
</dbReference>
<dbReference type="AlphaFoldDB" id="A0A1I7N2J2"/>
<keyword evidence="8" id="KW-1185">Reference proteome</keyword>
<dbReference type="RefSeq" id="WP_092865228.1">
    <property type="nucleotide sequence ID" value="NZ_FPCH01000001.1"/>
</dbReference>
<dbReference type="OrthoDB" id="7363829at2"/>
<dbReference type="EMBL" id="FPCH01000001">
    <property type="protein sequence ID" value="SFV28843.1"/>
    <property type="molecule type" value="Genomic_DNA"/>
</dbReference>
<dbReference type="STRING" id="51670.SAMN04488557_1107"/>
<dbReference type="Pfam" id="PF13442">
    <property type="entry name" value="Cytochrome_CBB3"/>
    <property type="match status" value="1"/>
</dbReference>
<evidence type="ECO:0000313" key="7">
    <source>
        <dbReference type="EMBL" id="SFV28843.1"/>
    </source>
</evidence>
<dbReference type="GO" id="GO:0020037">
    <property type="term" value="F:heme binding"/>
    <property type="evidence" value="ECO:0007669"/>
    <property type="project" value="InterPro"/>
</dbReference>
<sequence>MGNLGNCIRIIAMALGTLAAVSPGFAAPPDDYNAAAKGLAILEKNCARCHALGLTGASPHPQAPPFRDVVERYPVEDLEESLAEGIVSGHPDMPEFTFEADEVNSIVTYLNSLKAKENAK</sequence>
<gene>
    <name evidence="7" type="ORF">SAMN04488557_1107</name>
</gene>
<dbReference type="Proteomes" id="UP000199423">
    <property type="component" value="Unassembled WGS sequence"/>
</dbReference>
<dbReference type="PROSITE" id="PS51007">
    <property type="entry name" value="CYTC"/>
    <property type="match status" value="1"/>
</dbReference>
<dbReference type="GO" id="GO:0046872">
    <property type="term" value="F:metal ion binding"/>
    <property type="evidence" value="ECO:0007669"/>
    <property type="project" value="UniProtKB-KW"/>
</dbReference>
<dbReference type="SUPFAM" id="SSF46626">
    <property type="entry name" value="Cytochrome c"/>
    <property type="match status" value="1"/>
</dbReference>
<feature type="chain" id="PRO_5011797254" evidence="5">
    <location>
        <begin position="27"/>
        <end position="120"/>
    </location>
</feature>
<proteinExistence type="predicted"/>